<dbReference type="RefSeq" id="WP_220229774.1">
    <property type="nucleotide sequence ID" value="NZ_JAICBX010000003.1"/>
</dbReference>
<dbReference type="PANTHER" id="PTHR48080">
    <property type="entry name" value="D-GALACTONATE DEHYDRATASE-RELATED"/>
    <property type="match status" value="1"/>
</dbReference>
<dbReference type="Pfam" id="PF13378">
    <property type="entry name" value="MR_MLE_C"/>
    <property type="match status" value="1"/>
</dbReference>
<name>A0AAE2ZT44_9HYPH</name>
<dbReference type="InterPro" id="IPR013342">
    <property type="entry name" value="Mandelate_racemase_C"/>
</dbReference>
<dbReference type="AlphaFoldDB" id="A0AAE2ZT44"/>
<dbReference type="GO" id="GO:0000287">
    <property type="term" value="F:magnesium ion binding"/>
    <property type="evidence" value="ECO:0007669"/>
    <property type="project" value="UniProtKB-ARBA"/>
</dbReference>
<evidence type="ECO:0000259" key="2">
    <source>
        <dbReference type="SMART" id="SM00922"/>
    </source>
</evidence>
<dbReference type="InterPro" id="IPR013341">
    <property type="entry name" value="Mandelate_racemase_N_dom"/>
</dbReference>
<dbReference type="InterPro" id="IPR029065">
    <property type="entry name" value="Enolase_C-like"/>
</dbReference>
<dbReference type="Pfam" id="PF02746">
    <property type="entry name" value="MR_MLE_N"/>
    <property type="match status" value="1"/>
</dbReference>
<dbReference type="InterPro" id="IPR029017">
    <property type="entry name" value="Enolase-like_N"/>
</dbReference>
<dbReference type="SUPFAM" id="SSF51604">
    <property type="entry name" value="Enolase C-terminal domain-like"/>
    <property type="match status" value="1"/>
</dbReference>
<reference evidence="3" key="1">
    <citation type="submission" date="2021-08" db="EMBL/GenBank/DDBJ databases">
        <title>Hoeflea bacterium WL0058 sp. nov., isolated from the sediment.</title>
        <authorList>
            <person name="Wang L."/>
            <person name="Zhang D."/>
        </authorList>
    </citation>
    <scope>NUCLEOTIDE SEQUENCE</scope>
    <source>
        <strain evidence="3">WL0058</strain>
    </source>
</reference>
<keyword evidence="4" id="KW-1185">Reference proteome</keyword>
<dbReference type="EMBL" id="JAICBX010000003">
    <property type="protein sequence ID" value="MBW8639062.1"/>
    <property type="molecule type" value="Genomic_DNA"/>
</dbReference>
<dbReference type="SFLD" id="SFLDS00001">
    <property type="entry name" value="Enolase"/>
    <property type="match status" value="1"/>
</dbReference>
<dbReference type="PROSITE" id="PS00909">
    <property type="entry name" value="MR_MLE_2"/>
    <property type="match status" value="1"/>
</dbReference>
<feature type="domain" description="Mandelate racemase/muconate lactonizing enzyme C-terminal" evidence="2">
    <location>
        <begin position="149"/>
        <end position="245"/>
    </location>
</feature>
<evidence type="ECO:0000313" key="4">
    <source>
        <dbReference type="Proteomes" id="UP001196509"/>
    </source>
</evidence>
<dbReference type="SMART" id="SM00922">
    <property type="entry name" value="MR_MLE"/>
    <property type="match status" value="1"/>
</dbReference>
<dbReference type="InterPro" id="IPR034593">
    <property type="entry name" value="DgoD-like"/>
</dbReference>
<dbReference type="InterPro" id="IPR018110">
    <property type="entry name" value="Mandel_Rmase/mucon_lact_enz_CS"/>
</dbReference>
<dbReference type="GO" id="GO:0016829">
    <property type="term" value="F:lyase activity"/>
    <property type="evidence" value="ECO:0007669"/>
    <property type="project" value="UniProtKB-KW"/>
</dbReference>
<accession>A0AAE2ZT44</accession>
<evidence type="ECO:0000256" key="1">
    <source>
        <dbReference type="ARBA" id="ARBA00023239"/>
    </source>
</evidence>
<keyword evidence="1" id="KW-0456">Lyase</keyword>
<dbReference type="GO" id="GO:0009063">
    <property type="term" value="P:amino acid catabolic process"/>
    <property type="evidence" value="ECO:0007669"/>
    <property type="project" value="InterPro"/>
</dbReference>
<protein>
    <submittedName>
        <fullName evidence="3">Mandelate racemase/muconate lactonizing enzyme family protein</fullName>
    </submittedName>
</protein>
<dbReference type="SFLD" id="SFLDG00179">
    <property type="entry name" value="mandelate_racemase"/>
    <property type="match status" value="1"/>
</dbReference>
<dbReference type="Gene3D" id="3.30.390.10">
    <property type="entry name" value="Enolase-like, N-terminal domain"/>
    <property type="match status" value="1"/>
</dbReference>
<comment type="caution">
    <text evidence="3">The sequence shown here is derived from an EMBL/GenBank/DDBJ whole genome shotgun (WGS) entry which is preliminary data.</text>
</comment>
<dbReference type="Gene3D" id="3.20.20.120">
    <property type="entry name" value="Enolase-like C-terminal domain"/>
    <property type="match status" value="1"/>
</dbReference>
<dbReference type="Proteomes" id="UP001196509">
    <property type="component" value="Unassembled WGS sequence"/>
</dbReference>
<dbReference type="InterPro" id="IPR036849">
    <property type="entry name" value="Enolase-like_C_sf"/>
</dbReference>
<sequence length="375" mass="40377">MIIESVEALPVAMPLPADYSFRAGPFRFAGFRSAVAVKVTTRDGIVGWGEAMNARSTQAITTLINRTLAGLVVGEDASAVNAIWDKIYRSCIKSSGADAGFAIGLSGIDMALWDIRGKAAGMPLYRLLGGWSNGIRTYAGGLSLGFEPPEKLADEALGLVEKGFRALKLRAGDTLEMDFARARKVRESLPDSVSLMIDANTLYSLEECRIAAPRFADMGFLWLEEPFPPQNLAAYRRAGHFANIALAAGENHFTRYDFQELLDIDAIGHVQPDLSKCGGITEALRIAAMASARHVPLSPHSATTSLNYAASIHLLSAIDNPGWFEADASAANPLHHDIGTKPYEIENDGTVRPLDGPGIGIEIDEDLLRAHVLTD</sequence>
<dbReference type="SUPFAM" id="SSF54826">
    <property type="entry name" value="Enolase N-terminal domain-like"/>
    <property type="match status" value="1"/>
</dbReference>
<organism evidence="3 4">
    <name type="scientific">Flavimaribacter sediminis</name>
    <dbReference type="NCBI Taxonomy" id="2865987"/>
    <lineage>
        <taxon>Bacteria</taxon>
        <taxon>Pseudomonadati</taxon>
        <taxon>Pseudomonadota</taxon>
        <taxon>Alphaproteobacteria</taxon>
        <taxon>Hyphomicrobiales</taxon>
        <taxon>Rhizobiaceae</taxon>
        <taxon>Flavimaribacter</taxon>
    </lineage>
</organism>
<proteinExistence type="predicted"/>
<evidence type="ECO:0000313" key="3">
    <source>
        <dbReference type="EMBL" id="MBW8639062.1"/>
    </source>
</evidence>
<dbReference type="CDD" id="cd03316">
    <property type="entry name" value="MR_like"/>
    <property type="match status" value="1"/>
</dbReference>
<gene>
    <name evidence="3" type="ORF">K1W69_17835</name>
</gene>
<dbReference type="PANTHER" id="PTHR48080:SF2">
    <property type="entry name" value="D-GALACTONATE DEHYDRATASE"/>
    <property type="match status" value="1"/>
</dbReference>